<dbReference type="SUPFAM" id="SSF47413">
    <property type="entry name" value="lambda repressor-like DNA-binding domains"/>
    <property type="match status" value="1"/>
</dbReference>
<dbReference type="PROSITE" id="PS50943">
    <property type="entry name" value="HTH_CROC1"/>
    <property type="match status" value="1"/>
</dbReference>
<dbReference type="Pfam" id="PF00356">
    <property type="entry name" value="LacI"/>
    <property type="match status" value="1"/>
</dbReference>
<dbReference type="PANTHER" id="PTHR30146:SF148">
    <property type="entry name" value="HTH-TYPE TRANSCRIPTIONAL REPRESSOR PURR-RELATED"/>
    <property type="match status" value="1"/>
</dbReference>
<gene>
    <name evidence="8" type="ORF">FBBNIHIM_07040</name>
</gene>
<evidence type="ECO:0000259" key="7">
    <source>
        <dbReference type="PROSITE" id="PS50943"/>
    </source>
</evidence>
<evidence type="ECO:0000259" key="6">
    <source>
        <dbReference type="PROSITE" id="PS50932"/>
    </source>
</evidence>
<name>A0ABN8T9H8_9ENTR</name>
<dbReference type="CDD" id="cd01392">
    <property type="entry name" value="HTH_LacI"/>
    <property type="match status" value="1"/>
</dbReference>
<evidence type="ECO:0000256" key="5">
    <source>
        <dbReference type="SAM" id="MobiDB-lite"/>
    </source>
</evidence>
<dbReference type="SUPFAM" id="SSF53822">
    <property type="entry name" value="Periplasmic binding protein-like I"/>
    <property type="match status" value="1"/>
</dbReference>
<keyword evidence="2" id="KW-0805">Transcription regulation</keyword>
<proteinExistence type="predicted"/>
<reference evidence="8" key="1">
    <citation type="submission" date="2022-05" db="EMBL/GenBank/DDBJ databases">
        <authorList>
            <person name="Blom J."/>
        </authorList>
    </citation>
    <scope>NUCLEOTIDE SEQUENCE</scope>
    <source>
        <strain evidence="8">Type strain: CPO20170097</strain>
    </source>
</reference>
<dbReference type="Proteomes" id="UP001152651">
    <property type="component" value="Unassembled WGS sequence"/>
</dbReference>
<evidence type="ECO:0000313" key="9">
    <source>
        <dbReference type="Proteomes" id="UP001152651"/>
    </source>
</evidence>
<keyword evidence="4" id="KW-0804">Transcription</keyword>
<dbReference type="InterPro" id="IPR010982">
    <property type="entry name" value="Lambda_DNA-bd_dom_sf"/>
</dbReference>
<feature type="domain" description="HTH lacI-type" evidence="6">
    <location>
        <begin position="4"/>
        <end position="58"/>
    </location>
</feature>
<keyword evidence="3" id="KW-0238">DNA-binding</keyword>
<evidence type="ECO:0000256" key="1">
    <source>
        <dbReference type="ARBA" id="ARBA00022491"/>
    </source>
</evidence>
<evidence type="ECO:0000256" key="4">
    <source>
        <dbReference type="ARBA" id="ARBA00023163"/>
    </source>
</evidence>
<dbReference type="InterPro" id="IPR000843">
    <property type="entry name" value="HTH_LacI"/>
</dbReference>
<organism evidence="8 9">
    <name type="scientific">Pseudocitrobacter vendiensis</name>
    <dbReference type="NCBI Taxonomy" id="2488306"/>
    <lineage>
        <taxon>Bacteria</taxon>
        <taxon>Pseudomonadati</taxon>
        <taxon>Pseudomonadota</taxon>
        <taxon>Gammaproteobacteria</taxon>
        <taxon>Enterobacterales</taxon>
        <taxon>Enterobacteriaceae</taxon>
        <taxon>Pseudocitrobacter</taxon>
    </lineage>
</organism>
<dbReference type="EMBL" id="CALSBS010000004">
    <property type="protein sequence ID" value="CAH6636571.1"/>
    <property type="molecule type" value="Genomic_DNA"/>
</dbReference>
<dbReference type="PROSITE" id="PS50932">
    <property type="entry name" value="HTH_LACI_2"/>
    <property type="match status" value="1"/>
</dbReference>
<evidence type="ECO:0000256" key="2">
    <source>
        <dbReference type="ARBA" id="ARBA00023015"/>
    </source>
</evidence>
<keyword evidence="9" id="KW-1185">Reference proteome</keyword>
<protein>
    <submittedName>
        <fullName evidence="8">Mal regulon transcriptional regulator MalI</fullName>
    </submittedName>
</protein>
<dbReference type="NCBIfam" id="NF007449">
    <property type="entry name" value="PRK10014.1"/>
    <property type="match status" value="1"/>
</dbReference>
<comment type="caution">
    <text evidence="8">The sequence shown here is derived from an EMBL/GenBank/DDBJ whole genome shotgun (WGS) entry which is preliminary data.</text>
</comment>
<dbReference type="InterPro" id="IPR001761">
    <property type="entry name" value="Peripla_BP/Lac1_sug-bd_dom"/>
</dbReference>
<dbReference type="CDD" id="cd06289">
    <property type="entry name" value="PBP1_MalI-like"/>
    <property type="match status" value="1"/>
</dbReference>
<dbReference type="SMART" id="SM00354">
    <property type="entry name" value="HTH_LACI"/>
    <property type="match status" value="1"/>
</dbReference>
<sequence>MTTITLANVAERAGVSTATVSMVLRNRGRISQATRERVLKALDETGYVYNQTAANLRNRSSNQVGLLLHDITNPFYGEMTAGLSHEMERHDLLLFLANSEESGERQQRFVDSLMRNNACGMVLCAARETPQSFFDGLKRRNIPAIMVVRPLSDPDFDFVGTDNFLGTQMATAHLLKLGHRHIAFIGGSQNSGTRAQRIGGFTSKLLEKGISPNAEWIVTSQASQSDGARAAEELLRRYPQITAAVCYQDIVALGVMLTLRKMGREPGQDFALVGFDDITEAALVQPALTTVSVAAKEIGRKAGELLFSRIQGNDEPPKRIILPPALVIRESCGFTQSVTVSPDKSAPGGPLSHSEFQPPESLL</sequence>
<keyword evidence="1" id="KW-0678">Repressor</keyword>
<feature type="domain" description="HTH cro/C1-type" evidence="7">
    <location>
        <begin position="4"/>
        <end position="48"/>
    </location>
</feature>
<dbReference type="InterPro" id="IPR028082">
    <property type="entry name" value="Peripla_BP_I"/>
</dbReference>
<dbReference type="Gene3D" id="1.10.260.40">
    <property type="entry name" value="lambda repressor-like DNA-binding domains"/>
    <property type="match status" value="1"/>
</dbReference>
<accession>A0ABN8T9H8</accession>
<feature type="region of interest" description="Disordered" evidence="5">
    <location>
        <begin position="339"/>
        <end position="363"/>
    </location>
</feature>
<dbReference type="InterPro" id="IPR001387">
    <property type="entry name" value="Cro/C1-type_HTH"/>
</dbReference>
<evidence type="ECO:0000256" key="3">
    <source>
        <dbReference type="ARBA" id="ARBA00023125"/>
    </source>
</evidence>
<evidence type="ECO:0000313" key="8">
    <source>
        <dbReference type="EMBL" id="CAH6636571.1"/>
    </source>
</evidence>
<dbReference type="PANTHER" id="PTHR30146">
    <property type="entry name" value="LACI-RELATED TRANSCRIPTIONAL REPRESSOR"/>
    <property type="match status" value="1"/>
</dbReference>
<dbReference type="Pfam" id="PF00532">
    <property type="entry name" value="Peripla_BP_1"/>
    <property type="match status" value="1"/>
</dbReference>
<dbReference type="Gene3D" id="3.40.50.2300">
    <property type="match status" value="2"/>
</dbReference>